<sequence>MFAKKWQRGNNMDSDDFKKEMTTEFFVKRFNKIARWGGFYAKVNPINQHFIDIVSLRERKVVGEIFKSLMRKNLWRCEINYSFFENMVIYINRVGPVISLDAPIDDNMQTQDEHSRLTRCFWFDYGTVSGKATIETEYGEQIEGYRVIDFHFPDDWQRWGRMWIWDGERTKAVYAHDIKKVSFDVRPHRKL</sequence>
<dbReference type="RefSeq" id="WP_201331903.1">
    <property type="nucleotide sequence ID" value="NZ_BOCG01000451.1"/>
</dbReference>
<evidence type="ECO:0000313" key="1">
    <source>
        <dbReference type="EMBL" id="GHW01456.1"/>
    </source>
</evidence>
<accession>A0ABQ3W4K6</accession>
<dbReference type="EMBL" id="BOCI01000301">
    <property type="protein sequence ID" value="GHW01456.1"/>
    <property type="molecule type" value="Genomic_DNA"/>
</dbReference>
<protein>
    <submittedName>
        <fullName evidence="1">Uncharacterized protein</fullName>
    </submittedName>
</protein>
<keyword evidence="2" id="KW-1185">Reference proteome</keyword>
<name>A0ABQ3W4K6_9LACO</name>
<evidence type="ECO:0000313" key="2">
    <source>
        <dbReference type="Proteomes" id="UP000616547"/>
    </source>
</evidence>
<dbReference type="Proteomes" id="UP000616547">
    <property type="component" value="Unassembled WGS sequence"/>
</dbReference>
<gene>
    <name evidence="1" type="ORF">lacNasYZ03_11430</name>
</gene>
<organism evidence="1 2">
    <name type="scientific">Lactobacillus nasalidis</name>
    <dbReference type="NCBI Taxonomy" id="2797258"/>
    <lineage>
        <taxon>Bacteria</taxon>
        <taxon>Bacillati</taxon>
        <taxon>Bacillota</taxon>
        <taxon>Bacilli</taxon>
        <taxon>Lactobacillales</taxon>
        <taxon>Lactobacillaceae</taxon>
        <taxon>Lactobacillus</taxon>
    </lineage>
</organism>
<proteinExistence type="predicted"/>
<comment type="caution">
    <text evidence="1">The sequence shown here is derived from an EMBL/GenBank/DDBJ whole genome shotgun (WGS) entry which is preliminary data.</text>
</comment>
<reference evidence="2" key="1">
    <citation type="submission" date="2021-01" db="EMBL/GenBank/DDBJ databases">
        <title>Draft genome sequence of Nasalis larvatus strain YZ03.</title>
        <authorList>
            <person name="Suzuki-Hashido N."/>
            <person name="Tsuchida S."/>
            <person name="Hayakawa T."/>
        </authorList>
    </citation>
    <scope>NUCLEOTIDE SEQUENCE [LARGE SCALE GENOMIC DNA]</scope>
    <source>
        <strain evidence="2">YZ03</strain>
    </source>
</reference>